<dbReference type="Pfam" id="PF12833">
    <property type="entry name" value="HTH_18"/>
    <property type="match status" value="1"/>
</dbReference>
<keyword evidence="1" id="KW-0805">Transcription regulation</keyword>
<dbReference type="SUPFAM" id="SSF51215">
    <property type="entry name" value="Regulatory protein AraC"/>
    <property type="match status" value="1"/>
</dbReference>
<keyword evidence="2" id="KW-0238">DNA-binding</keyword>
<dbReference type="InterPro" id="IPR032783">
    <property type="entry name" value="AraC_lig"/>
</dbReference>
<evidence type="ECO:0000313" key="5">
    <source>
        <dbReference type="EMBL" id="SEG43513.1"/>
    </source>
</evidence>
<dbReference type="InterPro" id="IPR050204">
    <property type="entry name" value="AraC_XylS_family_regulators"/>
</dbReference>
<keyword evidence="3" id="KW-0804">Transcription</keyword>
<feature type="domain" description="HTH araC/xylS-type" evidence="4">
    <location>
        <begin position="174"/>
        <end position="271"/>
    </location>
</feature>
<proteinExistence type="predicted"/>
<dbReference type="PANTHER" id="PTHR46796">
    <property type="entry name" value="HTH-TYPE TRANSCRIPTIONAL ACTIVATOR RHAS-RELATED"/>
    <property type="match status" value="1"/>
</dbReference>
<name>A0A1H6A447_9BACT</name>
<reference evidence="5 6" key="1">
    <citation type="submission" date="2016-10" db="EMBL/GenBank/DDBJ databases">
        <authorList>
            <person name="de Groot N.N."/>
        </authorList>
    </citation>
    <scope>NUCLEOTIDE SEQUENCE [LARGE SCALE GENOMIC DNA]</scope>
    <source>
        <strain evidence="5 6">DSM 22489</strain>
    </source>
</reference>
<evidence type="ECO:0000256" key="3">
    <source>
        <dbReference type="ARBA" id="ARBA00023163"/>
    </source>
</evidence>
<gene>
    <name evidence="5" type="ORF">SAMN05421819_2918</name>
</gene>
<dbReference type="AlphaFoldDB" id="A0A1H6A447"/>
<sequence>MDQLSPFFARFALSARVFYSGQLCGISSDHESERAGHLHVLRSGTLRIVRPGKPMQVICEPSVLFYPRPMRHQFQASEEDGPELVCAQIEFGAGLLNPLVSSLPELLLVPLASMRELAPTVELLFAEAFGERSGRQAAVDRLAEYFLVLLLRSALDHQQVQAGVLSGLADPRLSKAITAMHERPEHAWTLVELARLAGMSRPQFAARFHEVVGATPFDYLTDWRIGAAQALLRKGEPLKMVAPAVGYAGSTALSRVFSKRMGVAPMEWLARNPV</sequence>
<evidence type="ECO:0000259" key="4">
    <source>
        <dbReference type="PROSITE" id="PS01124"/>
    </source>
</evidence>
<dbReference type="SMART" id="SM00342">
    <property type="entry name" value="HTH_ARAC"/>
    <property type="match status" value="1"/>
</dbReference>
<dbReference type="InterPro" id="IPR018060">
    <property type="entry name" value="HTH_AraC"/>
</dbReference>
<keyword evidence="6" id="KW-1185">Reference proteome</keyword>
<evidence type="ECO:0000256" key="1">
    <source>
        <dbReference type="ARBA" id="ARBA00023015"/>
    </source>
</evidence>
<dbReference type="PANTHER" id="PTHR46796:SF7">
    <property type="entry name" value="ARAC FAMILY TRANSCRIPTIONAL REGULATOR"/>
    <property type="match status" value="1"/>
</dbReference>
<dbReference type="GO" id="GO:0003700">
    <property type="term" value="F:DNA-binding transcription factor activity"/>
    <property type="evidence" value="ECO:0007669"/>
    <property type="project" value="InterPro"/>
</dbReference>
<dbReference type="InterPro" id="IPR037923">
    <property type="entry name" value="HTH-like"/>
</dbReference>
<dbReference type="GO" id="GO:0043565">
    <property type="term" value="F:sequence-specific DNA binding"/>
    <property type="evidence" value="ECO:0007669"/>
    <property type="project" value="InterPro"/>
</dbReference>
<dbReference type="OrthoDB" id="9814125at2"/>
<dbReference type="Pfam" id="PF12852">
    <property type="entry name" value="Cupin_6"/>
    <property type="match status" value="1"/>
</dbReference>
<accession>A0A1H6A447</accession>
<dbReference type="RefSeq" id="WP_103933799.1">
    <property type="nucleotide sequence ID" value="NZ_FNVA01000005.1"/>
</dbReference>
<dbReference type="EMBL" id="FNVA01000005">
    <property type="protein sequence ID" value="SEG43513.1"/>
    <property type="molecule type" value="Genomic_DNA"/>
</dbReference>
<dbReference type="InterPro" id="IPR009057">
    <property type="entry name" value="Homeodomain-like_sf"/>
</dbReference>
<dbReference type="Proteomes" id="UP000236728">
    <property type="component" value="Unassembled WGS sequence"/>
</dbReference>
<organism evidence="5 6">
    <name type="scientific">Bryocella elongata</name>
    <dbReference type="NCBI Taxonomy" id="863522"/>
    <lineage>
        <taxon>Bacteria</taxon>
        <taxon>Pseudomonadati</taxon>
        <taxon>Acidobacteriota</taxon>
        <taxon>Terriglobia</taxon>
        <taxon>Terriglobales</taxon>
        <taxon>Acidobacteriaceae</taxon>
        <taxon>Bryocella</taxon>
    </lineage>
</organism>
<evidence type="ECO:0000256" key="2">
    <source>
        <dbReference type="ARBA" id="ARBA00023125"/>
    </source>
</evidence>
<evidence type="ECO:0000313" key="6">
    <source>
        <dbReference type="Proteomes" id="UP000236728"/>
    </source>
</evidence>
<dbReference type="Gene3D" id="1.10.10.60">
    <property type="entry name" value="Homeodomain-like"/>
    <property type="match status" value="2"/>
</dbReference>
<dbReference type="PROSITE" id="PS01124">
    <property type="entry name" value="HTH_ARAC_FAMILY_2"/>
    <property type="match status" value="1"/>
</dbReference>
<protein>
    <submittedName>
        <fullName evidence="5">Helix-turn-helix domain-containing protein</fullName>
    </submittedName>
</protein>
<dbReference type="SUPFAM" id="SSF46689">
    <property type="entry name" value="Homeodomain-like"/>
    <property type="match status" value="2"/>
</dbReference>